<gene>
    <name evidence="16" type="primary">PCAT1</name>
    <name evidence="16" type="ORF">TR167432</name>
</gene>
<evidence type="ECO:0000313" key="16">
    <source>
        <dbReference type="EMBL" id="JAP42558.1"/>
    </source>
</evidence>
<protein>
    <submittedName>
        <fullName evidence="16">Lysophosphatidylcholine acyltransferase 1</fullName>
    </submittedName>
</protein>
<keyword evidence="5 16" id="KW-0808">Transferase</keyword>
<comment type="pathway">
    <text evidence="13">Phospholipid metabolism.</text>
</comment>
<feature type="transmembrane region" description="Helical" evidence="14">
    <location>
        <begin position="35"/>
        <end position="60"/>
    </location>
</feature>
<evidence type="ECO:0000256" key="14">
    <source>
        <dbReference type="SAM" id="Phobius"/>
    </source>
</evidence>
<evidence type="ECO:0000259" key="15">
    <source>
        <dbReference type="SMART" id="SM00563"/>
    </source>
</evidence>
<dbReference type="GO" id="GO:0008374">
    <property type="term" value="F:O-acyltransferase activity"/>
    <property type="evidence" value="ECO:0007669"/>
    <property type="project" value="InterPro"/>
</dbReference>
<dbReference type="GO" id="GO:0042171">
    <property type="term" value="F:lysophosphatidic acid acyltransferase activity"/>
    <property type="evidence" value="ECO:0007669"/>
    <property type="project" value="TreeGrafter"/>
</dbReference>
<keyword evidence="7 14" id="KW-1133">Transmembrane helix</keyword>
<name>A0A0X3NSJ2_SCHSO</name>
<dbReference type="PANTHER" id="PTHR23063:SF52">
    <property type="entry name" value="LYSOPHOSPHATIDYLCHOLINE ACYLTRANSFERASE"/>
    <property type="match status" value="1"/>
</dbReference>
<reference evidence="16" key="1">
    <citation type="submission" date="2016-01" db="EMBL/GenBank/DDBJ databases">
        <title>Reference transcriptome for the parasite Schistocephalus solidus: insights into the molecular evolution of parasitism.</title>
        <authorList>
            <person name="Hebert F.O."/>
            <person name="Grambauer S."/>
            <person name="Barber I."/>
            <person name="Landry C.R."/>
            <person name="Aubin-Horth N."/>
        </authorList>
    </citation>
    <scope>NUCLEOTIDE SEQUENCE</scope>
</reference>
<organism evidence="16">
    <name type="scientific">Schistocephalus solidus</name>
    <name type="common">Tapeworm</name>
    <dbReference type="NCBI Taxonomy" id="70667"/>
    <lineage>
        <taxon>Eukaryota</taxon>
        <taxon>Metazoa</taxon>
        <taxon>Spiralia</taxon>
        <taxon>Lophotrochozoa</taxon>
        <taxon>Platyhelminthes</taxon>
        <taxon>Cestoda</taxon>
        <taxon>Eucestoda</taxon>
        <taxon>Diphyllobothriidea</taxon>
        <taxon>Diphyllobothriidae</taxon>
        <taxon>Schistocephalus</taxon>
    </lineage>
</organism>
<feature type="domain" description="Phospholipid/glycerol acyltransferase" evidence="15">
    <location>
        <begin position="116"/>
        <end position="226"/>
    </location>
</feature>
<dbReference type="GO" id="GO:0005783">
    <property type="term" value="C:endoplasmic reticulum"/>
    <property type="evidence" value="ECO:0007669"/>
    <property type="project" value="TreeGrafter"/>
</dbReference>
<keyword evidence="9 14" id="KW-0472">Membrane</keyword>
<comment type="pathway">
    <text evidence="2">Lipid metabolism.</text>
</comment>
<evidence type="ECO:0000256" key="13">
    <source>
        <dbReference type="ARBA" id="ARBA00025707"/>
    </source>
</evidence>
<dbReference type="Pfam" id="PF01553">
    <property type="entry name" value="Acyltransferase"/>
    <property type="match status" value="1"/>
</dbReference>
<dbReference type="PANTHER" id="PTHR23063">
    <property type="entry name" value="PHOSPHOLIPID ACYLTRANSFERASE"/>
    <property type="match status" value="1"/>
</dbReference>
<proteinExistence type="inferred from homology"/>
<evidence type="ECO:0000256" key="1">
    <source>
        <dbReference type="ARBA" id="ARBA00004370"/>
    </source>
</evidence>
<feature type="transmembrane region" description="Helical" evidence="14">
    <location>
        <begin position="81"/>
        <end position="102"/>
    </location>
</feature>
<evidence type="ECO:0000256" key="11">
    <source>
        <dbReference type="ARBA" id="ARBA00023264"/>
    </source>
</evidence>
<evidence type="ECO:0000256" key="8">
    <source>
        <dbReference type="ARBA" id="ARBA00023098"/>
    </source>
</evidence>
<dbReference type="EMBL" id="GEEE01020667">
    <property type="protein sequence ID" value="JAP42558.1"/>
    <property type="molecule type" value="Transcribed_RNA"/>
</dbReference>
<comment type="subcellular location">
    <subcellularLocation>
        <location evidence="1">Membrane</location>
    </subcellularLocation>
</comment>
<evidence type="ECO:0000256" key="12">
    <source>
        <dbReference type="ARBA" id="ARBA00023315"/>
    </source>
</evidence>
<dbReference type="GO" id="GO:0016020">
    <property type="term" value="C:membrane"/>
    <property type="evidence" value="ECO:0007669"/>
    <property type="project" value="UniProtKB-SubCell"/>
</dbReference>
<keyword evidence="10" id="KW-0594">Phospholipid biosynthesis</keyword>
<evidence type="ECO:0000256" key="10">
    <source>
        <dbReference type="ARBA" id="ARBA00023209"/>
    </source>
</evidence>
<keyword evidence="12 16" id="KW-0012">Acyltransferase</keyword>
<dbReference type="CDD" id="cd07991">
    <property type="entry name" value="LPLAT_LPCAT1-like"/>
    <property type="match status" value="1"/>
</dbReference>
<evidence type="ECO:0000256" key="3">
    <source>
        <dbReference type="ARBA" id="ARBA00008655"/>
    </source>
</evidence>
<evidence type="ECO:0000256" key="9">
    <source>
        <dbReference type="ARBA" id="ARBA00023136"/>
    </source>
</evidence>
<keyword evidence="4" id="KW-0444">Lipid biosynthesis</keyword>
<keyword evidence="6 14" id="KW-0812">Transmembrane</keyword>
<dbReference type="InterPro" id="IPR002123">
    <property type="entry name" value="Plipid/glycerol_acylTrfase"/>
</dbReference>
<evidence type="ECO:0000256" key="7">
    <source>
        <dbReference type="ARBA" id="ARBA00022989"/>
    </source>
</evidence>
<dbReference type="GO" id="GO:0008654">
    <property type="term" value="P:phospholipid biosynthetic process"/>
    <property type="evidence" value="ECO:0007669"/>
    <property type="project" value="UniProtKB-KW"/>
</dbReference>
<dbReference type="InterPro" id="IPR045252">
    <property type="entry name" value="LPCAT1-like"/>
</dbReference>
<evidence type="ECO:0000256" key="5">
    <source>
        <dbReference type="ARBA" id="ARBA00022679"/>
    </source>
</evidence>
<evidence type="ECO:0000256" key="6">
    <source>
        <dbReference type="ARBA" id="ARBA00022692"/>
    </source>
</evidence>
<keyword evidence="11" id="KW-1208">Phospholipid metabolism</keyword>
<sequence>MEAKSHFHELSPDEVPYKNPFVHRLSIPPLRRLQMGLIAVTILPFRLLGLAVFFTLAFLCSEMATRWSDPGKPMSGFKKTILLPVFNFFGRLVFFCVGFQWITTKGTRASPEEAPIIVLAPHSSFFDSLLVVLLGLPSVVGKTETANSPIGCLIKMTQPILVNRDDPSSRQKTLQEINRRSQSNGEWPQILIFPEGTCTNRSCLINYKQGAFSSGCPVQPAVIRWGNAVDTITWTWEGPGVVKIFLATLLQPHNPVEIEFLPVYVPSEEEQADPQMYAQNVRAIMAKALNLPTTDLSFDDCRRIRTAAQHNLPMACHIIEYGRLTRMLFSTDSAVESPGVESVTKQSRLHRITKRLREIAEAARLWHTQLSTCHWPSPALANLEPIFLRDGKADEKAVSLLRQLTCALPKTTNNQPDLRVFVVHLCFLMFAEAPLQALRIAFQVYDRAASSSSPERQKPTANEESSLQTGAPEMLFLADADATQDLADWAILPEDVESLLHSAYLLKSKETRSLLKKHRLDLGRPVLAELSSVAKADGDTIPADGHEHSALLLQKHTTETLAGVLPDALYNALSMDYPKLVNSYGDYRSEMQRVRRRLERPFSDTASSSASVSSIYSLNDPTNGPTTETLVNADFALPLADTIFAHKPGLGHQRTDSNVSSSCESEYDLGDGGIRLRTSSAAVDA</sequence>
<evidence type="ECO:0000256" key="4">
    <source>
        <dbReference type="ARBA" id="ARBA00022516"/>
    </source>
</evidence>
<evidence type="ECO:0000256" key="2">
    <source>
        <dbReference type="ARBA" id="ARBA00005189"/>
    </source>
</evidence>
<dbReference type="AlphaFoldDB" id="A0A0X3NSJ2"/>
<accession>A0A0X3NSJ2</accession>
<dbReference type="SUPFAM" id="SSF69593">
    <property type="entry name" value="Glycerol-3-phosphate (1)-acyltransferase"/>
    <property type="match status" value="1"/>
</dbReference>
<comment type="similarity">
    <text evidence="3">Belongs to the 1-acyl-sn-glycerol-3-phosphate acyltransferase family.</text>
</comment>
<dbReference type="SMART" id="SM00563">
    <property type="entry name" value="PlsC"/>
    <property type="match status" value="1"/>
</dbReference>
<keyword evidence="8" id="KW-0443">Lipid metabolism</keyword>